<dbReference type="Proteomes" id="UP000237640">
    <property type="component" value="Unassembled WGS sequence"/>
</dbReference>
<name>A0A2T0MH48_9FLAO</name>
<dbReference type="GO" id="GO:0004497">
    <property type="term" value="F:monooxygenase activity"/>
    <property type="evidence" value="ECO:0007669"/>
    <property type="project" value="UniProtKB-KW"/>
</dbReference>
<dbReference type="SUPFAM" id="SSF54909">
    <property type="entry name" value="Dimeric alpha+beta barrel"/>
    <property type="match status" value="1"/>
</dbReference>
<dbReference type="InterPro" id="IPR007138">
    <property type="entry name" value="ABM_dom"/>
</dbReference>
<feature type="domain" description="ABM" evidence="1">
    <location>
        <begin position="1"/>
        <end position="66"/>
    </location>
</feature>
<accession>A0A2T0MH48</accession>
<reference evidence="2 3" key="1">
    <citation type="submission" date="2018-03" db="EMBL/GenBank/DDBJ databases">
        <title>Genomic Encyclopedia of Archaeal and Bacterial Type Strains, Phase II (KMG-II): from individual species to whole genera.</title>
        <authorList>
            <person name="Goeker M."/>
        </authorList>
    </citation>
    <scope>NUCLEOTIDE SEQUENCE [LARGE SCALE GENOMIC DNA]</scope>
    <source>
        <strain evidence="2 3">DSM 25027</strain>
    </source>
</reference>
<dbReference type="AlphaFoldDB" id="A0A2T0MH48"/>
<dbReference type="OrthoDB" id="6105906at2"/>
<comment type="caution">
    <text evidence="2">The sequence shown here is derived from an EMBL/GenBank/DDBJ whole genome shotgun (WGS) entry which is preliminary data.</text>
</comment>
<keyword evidence="2" id="KW-0560">Oxidoreductase</keyword>
<dbReference type="EMBL" id="PVYX01000001">
    <property type="protein sequence ID" value="PRX56885.1"/>
    <property type="molecule type" value="Genomic_DNA"/>
</dbReference>
<sequence>MIRIVYTWHVEPEKMNLFIETWKKTTNTIHQQIKGAKGSFMIQNNNNIREIKTVARWDSLEHWESFWQGNGKTKMGSMHELGHRVSVEVFKEIDDFTR</sequence>
<proteinExistence type="predicted"/>
<protein>
    <submittedName>
        <fullName evidence="2">Antibiotic biosynthesis monooxygenase</fullName>
    </submittedName>
</protein>
<organism evidence="2 3">
    <name type="scientific">Flagellimonas meridianipacifica</name>
    <dbReference type="NCBI Taxonomy" id="1080225"/>
    <lineage>
        <taxon>Bacteria</taxon>
        <taxon>Pseudomonadati</taxon>
        <taxon>Bacteroidota</taxon>
        <taxon>Flavobacteriia</taxon>
        <taxon>Flavobacteriales</taxon>
        <taxon>Flavobacteriaceae</taxon>
        <taxon>Flagellimonas</taxon>
    </lineage>
</organism>
<dbReference type="Gene3D" id="3.30.70.100">
    <property type="match status" value="1"/>
</dbReference>
<dbReference type="RefSeq" id="WP_106143822.1">
    <property type="nucleotide sequence ID" value="NZ_PVYX01000001.1"/>
</dbReference>
<keyword evidence="3" id="KW-1185">Reference proteome</keyword>
<evidence type="ECO:0000259" key="1">
    <source>
        <dbReference type="Pfam" id="PF03992"/>
    </source>
</evidence>
<dbReference type="InterPro" id="IPR011008">
    <property type="entry name" value="Dimeric_a/b-barrel"/>
</dbReference>
<gene>
    <name evidence="2" type="ORF">CLV81_0885</name>
</gene>
<keyword evidence="2" id="KW-0503">Monooxygenase</keyword>
<dbReference type="Pfam" id="PF03992">
    <property type="entry name" value="ABM"/>
    <property type="match status" value="1"/>
</dbReference>
<evidence type="ECO:0000313" key="2">
    <source>
        <dbReference type="EMBL" id="PRX56885.1"/>
    </source>
</evidence>
<evidence type="ECO:0000313" key="3">
    <source>
        <dbReference type="Proteomes" id="UP000237640"/>
    </source>
</evidence>